<dbReference type="Pfam" id="PF03596">
    <property type="entry name" value="Cad"/>
    <property type="match status" value="1"/>
</dbReference>
<dbReference type="EMBL" id="CCNB01000012">
    <property type="protein sequence ID" value="CDX35259.1"/>
    <property type="molecule type" value="Genomic_DNA"/>
</dbReference>
<reference evidence="2 3" key="1">
    <citation type="submission" date="2014-08" db="EMBL/GenBank/DDBJ databases">
        <authorList>
            <person name="Moulin Lionel"/>
        </authorList>
    </citation>
    <scope>NUCLEOTIDE SEQUENCE [LARGE SCALE GENOMIC DNA]</scope>
</reference>
<proteinExistence type="predicted"/>
<protein>
    <submittedName>
        <fullName evidence="2">Cadmium resistance transporter</fullName>
    </submittedName>
</protein>
<evidence type="ECO:0000313" key="2">
    <source>
        <dbReference type="EMBL" id="CDX35259.1"/>
    </source>
</evidence>
<feature type="transmembrane region" description="Helical" evidence="1">
    <location>
        <begin position="134"/>
        <end position="156"/>
    </location>
</feature>
<feature type="transmembrane region" description="Helical" evidence="1">
    <location>
        <begin position="6"/>
        <end position="27"/>
    </location>
</feature>
<name>A0A090F0T9_MESPL</name>
<organism evidence="2 3">
    <name type="scientific">Mesorhizobium plurifarium</name>
    <dbReference type="NCBI Taxonomy" id="69974"/>
    <lineage>
        <taxon>Bacteria</taxon>
        <taxon>Pseudomonadati</taxon>
        <taxon>Pseudomonadota</taxon>
        <taxon>Alphaproteobacteria</taxon>
        <taxon>Hyphomicrobiales</taxon>
        <taxon>Phyllobacteriaceae</taxon>
        <taxon>Mesorhizobium</taxon>
    </lineage>
</organism>
<dbReference type="Proteomes" id="UP000046373">
    <property type="component" value="Unassembled WGS sequence"/>
</dbReference>
<dbReference type="InterPro" id="IPR004676">
    <property type="entry name" value="Cd-R_transporter"/>
</dbReference>
<gene>
    <name evidence="2" type="ORF">MPLDJ20_20117</name>
</gene>
<keyword evidence="1" id="KW-0472">Membrane</keyword>
<dbReference type="AlphaFoldDB" id="A0A090F0T9"/>
<keyword evidence="1" id="KW-1133">Transmembrane helix</keyword>
<accession>A0A090F0T9</accession>
<keyword evidence="1" id="KW-0812">Transmembrane</keyword>
<sequence length="167" mass="17644">MLSTIGVAITMFAASNIDDIFVLLGFFGHRKFHAHQVIIGHYLGFSTLVAASLVASLVSLVLAPAYVGLLGFLPILIGLKKLYDAWGGDDGDEAEVPKAGLDSLLTVGAVTIANGSDNIGIYTPVFATSNRAEIGIIIAVFAIGVAVWLAFSHWLVNHRSLGAPIRR</sequence>
<evidence type="ECO:0000256" key="1">
    <source>
        <dbReference type="SAM" id="Phobius"/>
    </source>
</evidence>
<evidence type="ECO:0000313" key="3">
    <source>
        <dbReference type="Proteomes" id="UP000046373"/>
    </source>
</evidence>
<feature type="transmembrane region" description="Helical" evidence="1">
    <location>
        <begin position="48"/>
        <end position="77"/>
    </location>
</feature>